<name>A0A1V1NUW4_9BACT</name>
<proteinExistence type="predicted"/>
<evidence type="ECO:0000313" key="2">
    <source>
        <dbReference type="Proteomes" id="UP000189670"/>
    </source>
</evidence>
<feature type="non-terminal residue" evidence="1">
    <location>
        <position position="1"/>
    </location>
</feature>
<dbReference type="AlphaFoldDB" id="A0A1V1NUW4"/>
<accession>A0A1V1NUW4</accession>
<gene>
    <name evidence="1" type="ORF">OMM_12890</name>
</gene>
<sequence length="286" mass="33150">NSMKIYAHVLGKSVKENIYISYLSLIDADTKSSKFYSQEAALLNNILNKTLQKIIEDMKFTNIQINAKQYTLTNTYKTKSQLIQILSTPGMFFMEKIQSVRNKLKISPEIDAVCLGEYREFRTYFEIYINWIQFHHNTYAVEKLLIDKKDLFGKESNIPQQKVFDLLIERFATTVINLFVKSCPDMTIMLNSPDQLKTLIDQSIIHIMEKLLENKPPSDPIYVSNISFSNTSSSLIHSLYKTEMDVELNKAVENGIAMVQRKYNMIKYNEAGHILVNSKENAQRIF</sequence>
<comment type="caution">
    <text evidence="1">The sequence shown here is derived from an EMBL/GenBank/DDBJ whole genome shotgun (WGS) entry which is preliminary data.</text>
</comment>
<evidence type="ECO:0000313" key="1">
    <source>
        <dbReference type="EMBL" id="ETR66358.1"/>
    </source>
</evidence>
<protein>
    <submittedName>
        <fullName evidence="1">Uncharacterized protein</fullName>
    </submittedName>
</protein>
<reference evidence="2" key="1">
    <citation type="submission" date="2012-11" db="EMBL/GenBank/DDBJ databases">
        <authorList>
            <person name="Lucero-Rivera Y.E."/>
            <person name="Tovar-Ramirez D."/>
        </authorList>
    </citation>
    <scope>NUCLEOTIDE SEQUENCE [LARGE SCALE GENOMIC DNA]</scope>
    <source>
        <strain evidence="2">Araruama</strain>
    </source>
</reference>
<dbReference type="EMBL" id="ATBP01002037">
    <property type="protein sequence ID" value="ETR66358.1"/>
    <property type="molecule type" value="Genomic_DNA"/>
</dbReference>
<organism evidence="1 2">
    <name type="scientific">Candidatus Magnetoglobus multicellularis str. Araruama</name>
    <dbReference type="NCBI Taxonomy" id="890399"/>
    <lineage>
        <taxon>Bacteria</taxon>
        <taxon>Pseudomonadati</taxon>
        <taxon>Thermodesulfobacteriota</taxon>
        <taxon>Desulfobacteria</taxon>
        <taxon>Desulfobacterales</taxon>
        <taxon>Desulfobacteraceae</taxon>
        <taxon>Candidatus Magnetoglobus</taxon>
    </lineage>
</organism>
<dbReference type="Proteomes" id="UP000189670">
    <property type="component" value="Unassembled WGS sequence"/>
</dbReference>